<dbReference type="EMBL" id="CP107246">
    <property type="protein sequence ID" value="WIM05410.1"/>
    <property type="molecule type" value="Genomic_DNA"/>
</dbReference>
<dbReference type="AlphaFoldDB" id="A0AA49FKU9"/>
<accession>A0AA49FKU9</accession>
<dbReference type="Proteomes" id="UP001234916">
    <property type="component" value="Chromosome"/>
</dbReference>
<reference evidence="2" key="1">
    <citation type="journal article" date="2023" name="Nat. Microbiol.">
        <title>Enrichment and characterization of a nitric oxide-reducing microbial community in a continuous bioreactor.</title>
        <authorList>
            <person name="Garrido-Amador P."/>
            <person name="Stortenbeker N."/>
            <person name="Wessels H.J.C.T."/>
            <person name="Speth D.R."/>
            <person name="Garcia-Heredia I."/>
            <person name="Kartal B."/>
        </authorList>
    </citation>
    <scope>NUCLEOTIDE SEQUENCE</scope>
    <source>
        <strain evidence="2">MAG1</strain>
    </source>
</reference>
<evidence type="ECO:0000259" key="1">
    <source>
        <dbReference type="Pfam" id="PF08972"/>
    </source>
</evidence>
<dbReference type="InterPro" id="IPR035069">
    <property type="entry name" value="TTHA1013/TTHA0281-like"/>
</dbReference>
<dbReference type="SUPFAM" id="SSF143100">
    <property type="entry name" value="TTHA1013/TTHA0281-like"/>
    <property type="match status" value="1"/>
</dbReference>
<dbReference type="KEGG" id="npv:OHM77_12090"/>
<gene>
    <name evidence="2" type="ORF">OHM77_12090</name>
</gene>
<feature type="domain" description="DUF1902" evidence="1">
    <location>
        <begin position="5"/>
        <end position="69"/>
    </location>
</feature>
<dbReference type="InterPro" id="IPR015066">
    <property type="entry name" value="DUF1902"/>
</dbReference>
<name>A0AA49FKU9_9PROT</name>
<proteinExistence type="predicted"/>
<evidence type="ECO:0000313" key="2">
    <source>
        <dbReference type="EMBL" id="WIM05410.1"/>
    </source>
</evidence>
<organism evidence="2">
    <name type="scientific">Candidatus Nitricoxidivorans perseverans</name>
    <dbReference type="NCBI Taxonomy" id="2975601"/>
    <lineage>
        <taxon>Bacteria</taxon>
        <taxon>Pseudomonadati</taxon>
        <taxon>Pseudomonadota</taxon>
        <taxon>Betaproteobacteria</taxon>
        <taxon>Nitrosomonadales</taxon>
        <taxon>Sterolibacteriaceae</taxon>
        <taxon>Candidatus Nitricoxidivorans</taxon>
    </lineage>
</organism>
<dbReference type="Gene3D" id="3.30.2390.10">
    <property type="entry name" value="TTHA1013-like"/>
    <property type="match status" value="1"/>
</dbReference>
<protein>
    <submittedName>
        <fullName evidence="2">DUF1902 domain-containing protein</fullName>
    </submittedName>
</protein>
<dbReference type="Pfam" id="PF08972">
    <property type="entry name" value="DUF1902"/>
    <property type="match status" value="1"/>
</dbReference>
<sequence length="78" mass="8561">MPRIYFIRAEWDDEASVWVATSDDVPGLATEADTLEVLSAKLESLVPELLDANGQEGGTEVPFELLARKFAIAHRNAC</sequence>